<evidence type="ECO:0000313" key="2">
    <source>
        <dbReference type="EMBL" id="MBY8335996.1"/>
    </source>
</evidence>
<feature type="transmembrane region" description="Helical" evidence="1">
    <location>
        <begin position="12"/>
        <end position="39"/>
    </location>
</feature>
<keyword evidence="3" id="KW-1185">Reference proteome</keyword>
<dbReference type="PANTHER" id="PTHR33979">
    <property type="entry name" value="OS02G0221600 PROTEIN"/>
    <property type="match status" value="1"/>
</dbReference>
<dbReference type="Pfam" id="PF13398">
    <property type="entry name" value="Peptidase_M50B"/>
    <property type="match status" value="1"/>
</dbReference>
<protein>
    <submittedName>
        <fullName evidence="2">M50 family metallopeptidase</fullName>
    </submittedName>
</protein>
<evidence type="ECO:0000313" key="3">
    <source>
        <dbReference type="Proteomes" id="UP000759298"/>
    </source>
</evidence>
<feature type="transmembrane region" description="Helical" evidence="1">
    <location>
        <begin position="165"/>
        <end position="186"/>
    </location>
</feature>
<keyword evidence="1" id="KW-0812">Transmembrane</keyword>
<gene>
    <name evidence="2" type="ORF">KYN89_02955</name>
</gene>
<dbReference type="RefSeq" id="WP_222823724.1">
    <property type="nucleotide sequence ID" value="NZ_JAHWXP010000001.1"/>
</dbReference>
<proteinExistence type="predicted"/>
<organism evidence="2 3">
    <name type="scientific">Alteriqipengyuania abyssalis</name>
    <dbReference type="NCBI Taxonomy" id="2860200"/>
    <lineage>
        <taxon>Bacteria</taxon>
        <taxon>Pseudomonadati</taxon>
        <taxon>Pseudomonadota</taxon>
        <taxon>Alphaproteobacteria</taxon>
        <taxon>Sphingomonadales</taxon>
        <taxon>Erythrobacteraceae</taxon>
        <taxon>Alteriqipengyuania</taxon>
    </lineage>
</organism>
<evidence type="ECO:0000256" key="1">
    <source>
        <dbReference type="SAM" id="Phobius"/>
    </source>
</evidence>
<feature type="transmembrane region" description="Helical" evidence="1">
    <location>
        <begin position="212"/>
        <end position="231"/>
    </location>
</feature>
<sequence length="237" mass="25311">MSYLAEQDRQQRITLLVILGLGSLMIWHAPFGALLLYPFTILSTWFHEMGHGLSAILMGERFDSLVIYPDGSGVAMSLVSPDRTALQDAIIAAGGPIGPALAGAALIASSRTMKGTRIALAVLGAALLLTTAIWVRSVTGWLVLPIAGVAILAIARNANADQQRFAIQLLGVQAVISVWAQSGYLFTQGGMLGGMPQISDTGAISAALGLSYWFWAIVLSAINIAILWWSLRYAFRR</sequence>
<keyword evidence="1" id="KW-0472">Membrane</keyword>
<accession>A0ABS7PAH8</accession>
<keyword evidence="1" id="KW-1133">Transmembrane helix</keyword>
<feature type="transmembrane region" description="Helical" evidence="1">
    <location>
        <begin position="115"/>
        <end position="135"/>
    </location>
</feature>
<feature type="transmembrane region" description="Helical" evidence="1">
    <location>
        <begin position="89"/>
        <end position="108"/>
    </location>
</feature>
<dbReference type="PANTHER" id="PTHR33979:SF2">
    <property type="entry name" value="PEPTIDASE M50B-LIKE-DOMAIN-CONTAINING PROTEIN"/>
    <property type="match status" value="1"/>
</dbReference>
<name>A0ABS7PAH8_9SPHN</name>
<reference evidence="2 3" key="1">
    <citation type="submission" date="2021-07" db="EMBL/GenBank/DDBJ databases">
        <title>Alteriqipengyuania abyssalis NZ-12B nov, sp.nov isolated from deep sea sponge in pacific ocean.</title>
        <authorList>
            <person name="Tareen S."/>
            <person name="Wink J."/>
        </authorList>
    </citation>
    <scope>NUCLEOTIDE SEQUENCE [LARGE SCALE GENOMIC DNA]</scope>
    <source>
        <strain evidence="2 3">NZ-12B</strain>
    </source>
</reference>
<dbReference type="Proteomes" id="UP000759298">
    <property type="component" value="Unassembled WGS sequence"/>
</dbReference>
<dbReference type="EMBL" id="JAHWXP010000001">
    <property type="protein sequence ID" value="MBY8335996.1"/>
    <property type="molecule type" value="Genomic_DNA"/>
</dbReference>
<feature type="transmembrane region" description="Helical" evidence="1">
    <location>
        <begin position="141"/>
        <end position="158"/>
    </location>
</feature>
<dbReference type="InterPro" id="IPR049500">
    <property type="entry name" value="Peptidase_M50B-like"/>
</dbReference>
<comment type="caution">
    <text evidence="2">The sequence shown here is derived from an EMBL/GenBank/DDBJ whole genome shotgun (WGS) entry which is preliminary data.</text>
</comment>